<dbReference type="Pfam" id="PF12697">
    <property type="entry name" value="Abhydrolase_6"/>
    <property type="match status" value="1"/>
</dbReference>
<feature type="region of interest" description="Disordered" evidence="1">
    <location>
        <begin position="217"/>
        <end position="246"/>
    </location>
</feature>
<dbReference type="SUPFAM" id="SSF53474">
    <property type="entry name" value="alpha/beta-Hydrolases"/>
    <property type="match status" value="1"/>
</dbReference>
<dbReference type="InterPro" id="IPR000073">
    <property type="entry name" value="AB_hydrolase_1"/>
</dbReference>
<dbReference type="RefSeq" id="WP_265546305.1">
    <property type="nucleotide sequence ID" value="NZ_CP098740.1"/>
</dbReference>
<name>A0ABY6Q091_9ACTN</name>
<evidence type="ECO:0000256" key="1">
    <source>
        <dbReference type="SAM" id="MobiDB-lite"/>
    </source>
</evidence>
<reference evidence="3" key="1">
    <citation type="journal article" date="2022" name="Front. Microbiol.">
        <title>Mirubactin C rescues the lethal effect of cell wall biosynthesis mutations in Bacillus subtilis.</title>
        <authorList>
            <person name="Kepplinger B."/>
            <person name="Wen X."/>
            <person name="Tyler A.R."/>
            <person name="Kim B.Y."/>
            <person name="Brown J."/>
            <person name="Banks P."/>
            <person name="Dashti Y."/>
            <person name="Mackenzie E.S."/>
            <person name="Wills C."/>
            <person name="Kawai Y."/>
            <person name="Waldron K.J."/>
            <person name="Allenby N.E.E."/>
            <person name="Wu L.J."/>
            <person name="Hall M.J."/>
            <person name="Errington J."/>
        </authorList>
    </citation>
    <scope>NUCLEOTIDE SEQUENCE</scope>
    <source>
        <strain evidence="3">MDA8-470</strain>
    </source>
</reference>
<proteinExistence type="predicted"/>
<keyword evidence="4" id="KW-1185">Reference proteome</keyword>
<evidence type="ECO:0000259" key="2">
    <source>
        <dbReference type="Pfam" id="PF12697"/>
    </source>
</evidence>
<feature type="domain" description="AB hydrolase-1" evidence="2">
    <location>
        <begin position="32"/>
        <end position="220"/>
    </location>
</feature>
<accession>A0ABY6Q091</accession>
<dbReference type="Gene3D" id="3.40.50.1820">
    <property type="entry name" value="alpha/beta hydrolase"/>
    <property type="match status" value="1"/>
</dbReference>
<keyword evidence="3" id="KW-0378">Hydrolase</keyword>
<gene>
    <name evidence="3" type="ORF">NEH16_30515</name>
</gene>
<sequence>MALPDHPNDTADVASLALVGGHRSVRRARAAVLLLHGGRADALEPPAALNLPALRVKPFATSIRRAVAHEDVLVGHVRYRHRGWNGHHAHPVADARRALSELYEVAGPVPVVLVGHSMGARAALRAADDPQVRGVVALAPWCPPGESASHLGGRTVIALHDESDRITRAGDTWAYLTRAQAAGADAYGLRMPYGGHTMLRRARQWQRLAAEATTGLLGRTPLPSPLTEDLTWSGEPVPADGRPPQR</sequence>
<dbReference type="EMBL" id="CP098740">
    <property type="protein sequence ID" value="UZK57852.1"/>
    <property type="molecule type" value="Genomic_DNA"/>
</dbReference>
<dbReference type="GO" id="GO:0016787">
    <property type="term" value="F:hydrolase activity"/>
    <property type="evidence" value="ECO:0007669"/>
    <property type="project" value="UniProtKB-KW"/>
</dbReference>
<protein>
    <submittedName>
        <fullName evidence="3">Alpha/beta fold hydrolase</fullName>
    </submittedName>
</protein>
<dbReference type="InterPro" id="IPR029058">
    <property type="entry name" value="AB_hydrolase_fold"/>
</dbReference>
<evidence type="ECO:0000313" key="4">
    <source>
        <dbReference type="Proteomes" id="UP001164963"/>
    </source>
</evidence>
<evidence type="ECO:0000313" key="3">
    <source>
        <dbReference type="EMBL" id="UZK57852.1"/>
    </source>
</evidence>
<dbReference type="Proteomes" id="UP001164963">
    <property type="component" value="Chromosome"/>
</dbReference>
<organism evidence="3 4">
    <name type="scientific">Streptomyces drozdowiczii</name>
    <dbReference type="NCBI Taxonomy" id="202862"/>
    <lineage>
        <taxon>Bacteria</taxon>
        <taxon>Bacillati</taxon>
        <taxon>Actinomycetota</taxon>
        <taxon>Actinomycetes</taxon>
        <taxon>Kitasatosporales</taxon>
        <taxon>Streptomycetaceae</taxon>
        <taxon>Streptomyces</taxon>
    </lineage>
</organism>